<evidence type="ECO:0000259" key="1">
    <source>
        <dbReference type="PROSITE" id="PS51832"/>
    </source>
</evidence>
<dbReference type="PANTHER" id="PTHR45228:SF9">
    <property type="entry name" value="3'3'-CGAMP-SPECIFIC PHOSPHODIESTERASE 2"/>
    <property type="match status" value="1"/>
</dbReference>
<dbReference type="EMBL" id="BSPQ01000001">
    <property type="protein sequence ID" value="GLS89353.1"/>
    <property type="molecule type" value="Genomic_DNA"/>
</dbReference>
<dbReference type="RefSeq" id="WP_284202472.1">
    <property type="nucleotide sequence ID" value="NZ_BSPQ01000001.1"/>
</dbReference>
<dbReference type="InterPro" id="IPR003607">
    <property type="entry name" value="HD/PDEase_dom"/>
</dbReference>
<dbReference type="Pfam" id="PF13487">
    <property type="entry name" value="HD_5"/>
    <property type="match status" value="1"/>
</dbReference>
<organism evidence="2 3">
    <name type="scientific">Psychromonas marina</name>
    <dbReference type="NCBI Taxonomy" id="88364"/>
    <lineage>
        <taxon>Bacteria</taxon>
        <taxon>Pseudomonadati</taxon>
        <taxon>Pseudomonadota</taxon>
        <taxon>Gammaproteobacteria</taxon>
        <taxon>Alteromonadales</taxon>
        <taxon>Psychromonadaceae</taxon>
        <taxon>Psychromonas</taxon>
    </lineage>
</organism>
<gene>
    <name evidence="2" type="ORF">GCM10007916_04200</name>
</gene>
<protein>
    <recommendedName>
        <fullName evidence="1">HD-GYP domain-containing protein</fullName>
    </recommendedName>
</protein>
<name>A0ABQ6DWX2_9GAMM</name>
<dbReference type="Proteomes" id="UP001157353">
    <property type="component" value="Unassembled WGS sequence"/>
</dbReference>
<dbReference type="PANTHER" id="PTHR45228">
    <property type="entry name" value="CYCLIC DI-GMP PHOSPHODIESTERASE TM_0186-RELATED"/>
    <property type="match status" value="1"/>
</dbReference>
<feature type="domain" description="HD-GYP" evidence="1">
    <location>
        <begin position="35"/>
        <end position="231"/>
    </location>
</feature>
<evidence type="ECO:0000313" key="3">
    <source>
        <dbReference type="Proteomes" id="UP001157353"/>
    </source>
</evidence>
<evidence type="ECO:0000313" key="2">
    <source>
        <dbReference type="EMBL" id="GLS89353.1"/>
    </source>
</evidence>
<dbReference type="InterPro" id="IPR052020">
    <property type="entry name" value="Cyclic_di-GMP/3'3'-cGAMP_PDE"/>
</dbReference>
<accession>A0ABQ6DWX2</accession>
<keyword evidence="3" id="KW-1185">Reference proteome</keyword>
<dbReference type="SMART" id="SM00471">
    <property type="entry name" value="HDc"/>
    <property type="match status" value="1"/>
</dbReference>
<dbReference type="SUPFAM" id="SSF109604">
    <property type="entry name" value="HD-domain/PDEase-like"/>
    <property type="match status" value="1"/>
</dbReference>
<proteinExistence type="predicted"/>
<dbReference type="CDD" id="cd00077">
    <property type="entry name" value="HDc"/>
    <property type="match status" value="1"/>
</dbReference>
<dbReference type="Gene3D" id="1.10.3210.10">
    <property type="entry name" value="Hypothetical protein af1432"/>
    <property type="match status" value="1"/>
</dbReference>
<sequence>MDRLVKKSTSSQVTANAAYCNMVIVDHESLLLLKACEEMQALTITLLEEMALNCKETGDHVIRVGVFAALLAKLDGQNHCFCEHIRLAAQLHDVGKVTVSEHILKKQGQLNADEREQMKLHARKGYELLSGRDNSIITMASHLALDHHERWDGSGYPNSKKGKEISFEGRITAIADVFDALASKRYYKAAWSLAAIKEKIAADIGKQFDPHLGQLFIDNIEQFYALYHEHC</sequence>
<comment type="caution">
    <text evidence="2">The sequence shown here is derived from an EMBL/GenBank/DDBJ whole genome shotgun (WGS) entry which is preliminary data.</text>
</comment>
<dbReference type="PROSITE" id="PS51832">
    <property type="entry name" value="HD_GYP"/>
    <property type="match status" value="1"/>
</dbReference>
<reference evidence="3" key="1">
    <citation type="journal article" date="2019" name="Int. J. Syst. Evol. Microbiol.">
        <title>The Global Catalogue of Microorganisms (GCM) 10K type strain sequencing project: providing services to taxonomists for standard genome sequencing and annotation.</title>
        <authorList>
            <consortium name="The Broad Institute Genomics Platform"/>
            <consortium name="The Broad Institute Genome Sequencing Center for Infectious Disease"/>
            <person name="Wu L."/>
            <person name="Ma J."/>
        </authorList>
    </citation>
    <scope>NUCLEOTIDE SEQUENCE [LARGE SCALE GENOMIC DNA]</scope>
    <source>
        <strain evidence="3">NBRC 103166</strain>
    </source>
</reference>
<dbReference type="InterPro" id="IPR037522">
    <property type="entry name" value="HD_GYP_dom"/>
</dbReference>